<keyword evidence="2" id="KW-0812">Transmembrane</keyword>
<dbReference type="InterPro" id="IPR005182">
    <property type="entry name" value="YdbS-like_PH"/>
</dbReference>
<dbReference type="PANTHER" id="PTHR34473">
    <property type="entry name" value="UPF0699 TRANSMEMBRANE PROTEIN YDBS"/>
    <property type="match status" value="1"/>
</dbReference>
<proteinExistence type="predicted"/>
<keyword evidence="2" id="KW-0472">Membrane</keyword>
<evidence type="ECO:0000313" key="4">
    <source>
        <dbReference type="EMBL" id="SSA42376.1"/>
    </source>
</evidence>
<name>A0A2Y9AEM3_9MICO</name>
<feature type="transmembrane region" description="Helical" evidence="2">
    <location>
        <begin position="68"/>
        <end position="86"/>
    </location>
</feature>
<dbReference type="EMBL" id="UETB01000006">
    <property type="protein sequence ID" value="SSA42376.1"/>
    <property type="molecule type" value="Genomic_DNA"/>
</dbReference>
<feature type="compositionally biased region" description="Basic and acidic residues" evidence="1">
    <location>
        <begin position="160"/>
        <end position="179"/>
    </location>
</feature>
<keyword evidence="2" id="KW-1133">Transmembrane helix</keyword>
<feature type="region of interest" description="Disordered" evidence="1">
    <location>
        <begin position="148"/>
        <end position="179"/>
    </location>
</feature>
<reference evidence="4 5" key="1">
    <citation type="submission" date="2016-10" db="EMBL/GenBank/DDBJ databases">
        <authorList>
            <person name="Cai Z."/>
        </authorList>
    </citation>
    <scope>NUCLEOTIDE SEQUENCE [LARGE SCALE GENOMIC DNA]</scope>
    <source>
        <strain evidence="4 5">CGMCC 1.10826</strain>
    </source>
</reference>
<protein>
    <recommendedName>
        <fullName evidence="3">YdbS-like PH domain-containing protein</fullName>
    </recommendedName>
</protein>
<organism evidence="4 5">
    <name type="scientific">Georgenia satyanarayanai</name>
    <dbReference type="NCBI Taxonomy" id="860221"/>
    <lineage>
        <taxon>Bacteria</taxon>
        <taxon>Bacillati</taxon>
        <taxon>Actinomycetota</taxon>
        <taxon>Actinomycetes</taxon>
        <taxon>Micrococcales</taxon>
        <taxon>Bogoriellaceae</taxon>
        <taxon>Georgenia</taxon>
    </lineage>
</organism>
<sequence>MLTDERTTMSDTPGWQGTARNPFAPEGLSFTPVSRGLTKVRLISAAVWLGLPLVVLVVLAVLFPGWWWSVPIGVLVLLVVWLGWLIPRQVGSIGYAERDEDLLIRKGILFRQLTVVPYGRMQYVDVQAGPLDRWAKVAKVQLHTASAQTDASIPGLPPEEASRLRDRLSERGESRLAGL</sequence>
<evidence type="ECO:0000313" key="5">
    <source>
        <dbReference type="Proteomes" id="UP000250222"/>
    </source>
</evidence>
<evidence type="ECO:0000259" key="3">
    <source>
        <dbReference type="Pfam" id="PF03703"/>
    </source>
</evidence>
<dbReference type="AlphaFoldDB" id="A0A2Y9AEM3"/>
<dbReference type="PANTHER" id="PTHR34473:SF3">
    <property type="entry name" value="TRANSMEMBRANE PROTEIN-RELATED"/>
    <property type="match status" value="1"/>
</dbReference>
<gene>
    <name evidence="4" type="ORF">SAMN05216184_10643</name>
</gene>
<dbReference type="Proteomes" id="UP000250222">
    <property type="component" value="Unassembled WGS sequence"/>
</dbReference>
<feature type="transmembrane region" description="Helical" evidence="2">
    <location>
        <begin position="42"/>
        <end position="62"/>
    </location>
</feature>
<accession>A0A2Y9AEM3</accession>
<evidence type="ECO:0000256" key="2">
    <source>
        <dbReference type="SAM" id="Phobius"/>
    </source>
</evidence>
<dbReference type="Pfam" id="PF03703">
    <property type="entry name" value="bPH_2"/>
    <property type="match status" value="1"/>
</dbReference>
<keyword evidence="5" id="KW-1185">Reference proteome</keyword>
<feature type="domain" description="YdbS-like PH" evidence="3">
    <location>
        <begin position="93"/>
        <end position="168"/>
    </location>
</feature>
<evidence type="ECO:0000256" key="1">
    <source>
        <dbReference type="SAM" id="MobiDB-lite"/>
    </source>
</evidence>